<dbReference type="PANTHER" id="PTHR40447">
    <property type="entry name" value="ANAEROBIC SULFITE REDUCTASE SUBUNIT A"/>
    <property type="match status" value="1"/>
</dbReference>
<dbReference type="GO" id="GO:0016491">
    <property type="term" value="F:oxidoreductase activity"/>
    <property type="evidence" value="ECO:0007669"/>
    <property type="project" value="UniProtKB-ARBA"/>
</dbReference>
<dbReference type="InterPro" id="IPR009051">
    <property type="entry name" value="Helical_ferredxn"/>
</dbReference>
<dbReference type="PANTHER" id="PTHR40447:SF1">
    <property type="entry name" value="ANAEROBIC SULFITE REDUCTASE SUBUNIT A"/>
    <property type="match status" value="1"/>
</dbReference>
<dbReference type="PROSITE" id="PS51379">
    <property type="entry name" value="4FE4S_FER_2"/>
    <property type="match status" value="2"/>
</dbReference>
<organism evidence="2">
    <name type="scientific">Caldiarchaeum subterraneum</name>
    <dbReference type="NCBI Taxonomy" id="311458"/>
    <lineage>
        <taxon>Archaea</taxon>
        <taxon>Nitrososphaerota</taxon>
        <taxon>Candidatus Caldarchaeales</taxon>
        <taxon>Candidatus Caldarchaeaceae</taxon>
        <taxon>Candidatus Caldarchaeum</taxon>
    </lineage>
</organism>
<accession>A0A7C5YA71</accession>
<protein>
    <submittedName>
        <fullName evidence="2">Sulfite reductase subunit A</fullName>
    </submittedName>
</protein>
<sequence length="367" mass="41429">MFFLDVTMLKELLGRLREEGYSLLGPVLNNGAVVYDEISTAEELPVGIRDMQEPGFYRVKKRNDYAFFGYVVGPHSWKKFLLPPRSRLVRISKSKELRVLVNGQQKMAFIGVRSCELAALKILDKIFLHGPFVDPVYAANRKNIFVVAVNCTEPGENCFCLSVGTGPEAIDGFDIALTEIIHDGQHYFVSTAVSEKAIKLMENIGAPHASPEQIEQAHRLIEHGKTLFKKSIDVNGLKELIYRNVESPQFAEIAERCLACSNCTLVCPTCFCNIIEETTDLHGRIVERWRRWDSCFTADFSYIHGGSIRASRMSRYRQWFTHKLATWVDQFGTLGCVGCGRCITWCPVGIDIAEEAAKMRKMEVTAE</sequence>
<gene>
    <name evidence="2" type="ORF">ENM42_04035</name>
</gene>
<evidence type="ECO:0000259" key="1">
    <source>
        <dbReference type="PROSITE" id="PS51379"/>
    </source>
</evidence>
<evidence type="ECO:0000313" key="2">
    <source>
        <dbReference type="EMBL" id="HHR40982.1"/>
    </source>
</evidence>
<dbReference type="Gene3D" id="1.10.1060.10">
    <property type="entry name" value="Alpha-helical ferredoxin"/>
    <property type="match status" value="1"/>
</dbReference>
<dbReference type="EMBL" id="DRXS01000218">
    <property type="protein sequence ID" value="HHR40982.1"/>
    <property type="molecule type" value="Genomic_DNA"/>
</dbReference>
<dbReference type="SUPFAM" id="SSF46548">
    <property type="entry name" value="alpha-helical ferredoxin"/>
    <property type="match status" value="1"/>
</dbReference>
<dbReference type="InterPro" id="IPR017896">
    <property type="entry name" value="4Fe4S_Fe-S-bd"/>
</dbReference>
<feature type="domain" description="4Fe-4S ferredoxin-type" evidence="1">
    <location>
        <begin position="246"/>
        <end position="277"/>
    </location>
</feature>
<comment type="caution">
    <text evidence="2">The sequence shown here is derived from an EMBL/GenBank/DDBJ whole genome shotgun (WGS) entry which is preliminary data.</text>
</comment>
<dbReference type="PROSITE" id="PS00198">
    <property type="entry name" value="4FE4S_FER_1"/>
    <property type="match status" value="2"/>
</dbReference>
<dbReference type="InterPro" id="IPR017900">
    <property type="entry name" value="4Fe4S_Fe_S_CS"/>
</dbReference>
<name>A0A7C5YA71_CALS0</name>
<dbReference type="GO" id="GO:0051536">
    <property type="term" value="F:iron-sulfur cluster binding"/>
    <property type="evidence" value="ECO:0007669"/>
    <property type="project" value="InterPro"/>
</dbReference>
<dbReference type="Pfam" id="PF17179">
    <property type="entry name" value="Fer4_22"/>
    <property type="match status" value="1"/>
</dbReference>
<proteinExistence type="predicted"/>
<reference evidence="2" key="1">
    <citation type="journal article" date="2020" name="mSystems">
        <title>Genome- and Community-Level Interaction Insights into Carbon Utilization and Element Cycling Functions of Hydrothermarchaeota in Hydrothermal Sediment.</title>
        <authorList>
            <person name="Zhou Z."/>
            <person name="Liu Y."/>
            <person name="Xu W."/>
            <person name="Pan J."/>
            <person name="Luo Z.H."/>
            <person name="Li M."/>
        </authorList>
    </citation>
    <scope>NUCLEOTIDE SEQUENCE [LARGE SCALE GENOMIC DNA]</scope>
    <source>
        <strain evidence="2">SpSt-1084</strain>
    </source>
</reference>
<feature type="domain" description="4Fe-4S ferredoxin-type" evidence="1">
    <location>
        <begin position="324"/>
        <end position="355"/>
    </location>
</feature>
<dbReference type="AlphaFoldDB" id="A0A7C5YA71"/>